<dbReference type="PROSITE" id="PS50002">
    <property type="entry name" value="SH3"/>
    <property type="match status" value="1"/>
</dbReference>
<dbReference type="InterPro" id="IPR036028">
    <property type="entry name" value="SH3-like_dom_sf"/>
</dbReference>
<dbReference type="SMART" id="SM00326">
    <property type="entry name" value="SH3"/>
    <property type="match status" value="1"/>
</dbReference>
<feature type="region of interest" description="Disordered" evidence="8">
    <location>
        <begin position="1"/>
        <end position="46"/>
    </location>
</feature>
<dbReference type="Pfam" id="PF00018">
    <property type="entry name" value="SH3_1"/>
    <property type="match status" value="1"/>
</dbReference>
<dbReference type="InterPro" id="IPR000270">
    <property type="entry name" value="PB1_dom"/>
</dbReference>
<reference evidence="10" key="1">
    <citation type="submission" date="2019-03" db="EMBL/GenBank/DDBJ databases">
        <title>Genome sequencing and reference-guided assembly of Black Bengal Goat (Capra hircus).</title>
        <authorList>
            <person name="Siddiki A.Z."/>
            <person name="Baten A."/>
            <person name="Billah M."/>
            <person name="Alam M.A.U."/>
            <person name="Shawrob K.S.M."/>
            <person name="Saha S."/>
            <person name="Chowdhury M."/>
            <person name="Rahman A.H."/>
            <person name="Stear M."/>
            <person name="Miah G."/>
            <person name="Das G.B."/>
            <person name="Hossain M.M."/>
            <person name="Kumkum M."/>
            <person name="Islam M.S."/>
            <person name="Mollah A.M."/>
            <person name="Ahsan A."/>
            <person name="Tusar F."/>
            <person name="Khan M.K.I."/>
        </authorList>
    </citation>
    <scope>NUCLEOTIDE SEQUENCE [LARGE SCALE GENOMIC DNA]</scope>
</reference>
<dbReference type="SUPFAM" id="SSF50044">
    <property type="entry name" value="SH3-domain"/>
    <property type="match status" value="1"/>
</dbReference>
<dbReference type="Gene3D" id="2.30.30.40">
    <property type="entry name" value="SH3 Domains"/>
    <property type="match status" value="1"/>
</dbReference>
<dbReference type="SMART" id="SM00028">
    <property type="entry name" value="TPR"/>
    <property type="match status" value="2"/>
</dbReference>
<name>A0A8C2SIR9_CAPHI</name>
<evidence type="ECO:0000313" key="10">
    <source>
        <dbReference type="Ensembl" id="ENSCHIP00010044566.1"/>
    </source>
</evidence>
<reference evidence="10" key="2">
    <citation type="submission" date="2025-08" db="UniProtKB">
        <authorList>
            <consortium name="Ensembl"/>
        </authorList>
    </citation>
    <scope>IDENTIFICATION</scope>
</reference>
<dbReference type="InterPro" id="IPR051864">
    <property type="entry name" value="NCF2_NOXA1"/>
</dbReference>
<evidence type="ECO:0000256" key="5">
    <source>
        <dbReference type="ARBA" id="ARBA00022737"/>
    </source>
</evidence>
<dbReference type="PANTHER" id="PTHR15175">
    <property type="entry name" value="NEUTROPHIL CYTOSOLIC FACTOR 2, NEUTROPHIL NADPH OXIDASE FACTOR 2"/>
    <property type="match status" value="1"/>
</dbReference>
<feature type="domain" description="SH3" evidence="9">
    <location>
        <begin position="579"/>
        <end position="638"/>
    </location>
</feature>
<dbReference type="Gene3D" id="1.25.40.10">
    <property type="entry name" value="Tetratricopeptide repeat domain"/>
    <property type="match status" value="1"/>
</dbReference>
<dbReference type="GO" id="GO:0016176">
    <property type="term" value="F:superoxide-generating NADPH oxidase activator activity"/>
    <property type="evidence" value="ECO:0007669"/>
    <property type="project" value="TreeGrafter"/>
</dbReference>
<evidence type="ECO:0000256" key="6">
    <source>
        <dbReference type="ARBA" id="ARBA00022803"/>
    </source>
</evidence>
<keyword evidence="6" id="KW-0802">TPR repeat</keyword>
<keyword evidence="4" id="KW-0963">Cytoplasm</keyword>
<feature type="compositionally biased region" description="Low complexity" evidence="8">
    <location>
        <begin position="468"/>
        <end position="481"/>
    </location>
</feature>
<sequence length="640" mass="67814">MVFPSAPKPTPSRQRRRESAGAGARGGSPEGRGRLGAGPPVGRGQAGRGLRAFLEHLAHLTHLEFRAPPRPHLVPGAGGALAPSVRLEGLPRPALVSGFRGPGPAVLCPQHPRARGKTVTAAPCASRDPAGKRRLPRGPGEVHSAMASLGDLLRDWHQGAQAVARGDWDCALRLFSSVSEPPARVSFNVGCVHLLAGDPEAALRAFDRAVTKDACLAVGFLQRGVANFQLERFQEALSDFQRTLAQLRDNTAIDYTQLGLRFKLQAWEVLFNVAAVQSQLGLWAEATCSLGDAISKGPEGVRNDLDIALGQVQKQVPLQPRQVPRGEVFRPHRRHMEHLEPVDFLGKAKVLASALPAGSRGVTPPQPQALDVRGEARPRAAARLGLCRPTSHEALPVGEAWERGPLPSRARDTAPGRADTPCSPRTPADVELEVSSGQAGQHNHGTLVTHKSAHGEDAGQQAPPGLLAAGEPSPGSSEEPTGAGGAAPGDPESLATVTVQCVLTLSLTAPRGADLSRLRALMSEALPPHAQRAQLSYQDPSEDGRWVPLSGEEALRRAWRDAAGPGGLHLQCRGVGGRPVLYQVVAQHVYSAQRPEDLALQPGDTVDVLCEVDQAWLEGHCDGRTGIFPKSFTVPAARRA</sequence>
<protein>
    <recommendedName>
        <fullName evidence="9">SH3 domain-containing protein</fullName>
    </recommendedName>
</protein>
<dbReference type="GO" id="GO:0042554">
    <property type="term" value="P:superoxide anion generation"/>
    <property type="evidence" value="ECO:0007669"/>
    <property type="project" value="TreeGrafter"/>
</dbReference>
<dbReference type="SUPFAM" id="SSF54277">
    <property type="entry name" value="CAD &amp; PB1 domains"/>
    <property type="match status" value="1"/>
</dbReference>
<evidence type="ECO:0000256" key="8">
    <source>
        <dbReference type="SAM" id="MobiDB-lite"/>
    </source>
</evidence>
<evidence type="ECO:0000256" key="7">
    <source>
        <dbReference type="PROSITE-ProRule" id="PRU00192"/>
    </source>
</evidence>
<dbReference type="Gene3D" id="3.10.20.90">
    <property type="entry name" value="Phosphatidylinositol 3-kinase Catalytic Subunit, Chain A, domain 1"/>
    <property type="match status" value="1"/>
</dbReference>
<evidence type="ECO:0000256" key="4">
    <source>
        <dbReference type="ARBA" id="ARBA00022490"/>
    </source>
</evidence>
<dbReference type="PANTHER" id="PTHR15175:SF4">
    <property type="entry name" value="NADPH OXIDASE ACTIVATOR 1"/>
    <property type="match status" value="1"/>
</dbReference>
<keyword evidence="3 7" id="KW-0728">SH3 domain</keyword>
<dbReference type="SUPFAM" id="SSF48452">
    <property type="entry name" value="TPR-like"/>
    <property type="match status" value="1"/>
</dbReference>
<dbReference type="InterPro" id="IPR001452">
    <property type="entry name" value="SH3_domain"/>
</dbReference>
<dbReference type="GO" id="GO:0005737">
    <property type="term" value="C:cytoplasm"/>
    <property type="evidence" value="ECO:0007669"/>
    <property type="project" value="UniProtKB-SubCell"/>
</dbReference>
<feature type="compositionally biased region" description="Gly residues" evidence="8">
    <location>
        <begin position="23"/>
        <end position="46"/>
    </location>
</feature>
<feature type="compositionally biased region" description="Polar residues" evidence="8">
    <location>
        <begin position="435"/>
        <end position="446"/>
    </location>
</feature>
<feature type="compositionally biased region" description="Pro residues" evidence="8">
    <location>
        <begin position="1"/>
        <end position="10"/>
    </location>
</feature>
<evidence type="ECO:0000259" key="9">
    <source>
        <dbReference type="PROSITE" id="PS50002"/>
    </source>
</evidence>
<feature type="region of interest" description="Disordered" evidence="8">
    <location>
        <begin position="111"/>
        <end position="141"/>
    </location>
</feature>
<evidence type="ECO:0000256" key="3">
    <source>
        <dbReference type="ARBA" id="ARBA00022443"/>
    </source>
</evidence>
<dbReference type="InterPro" id="IPR011990">
    <property type="entry name" value="TPR-like_helical_dom_sf"/>
</dbReference>
<comment type="similarity">
    <text evidence="2">Belongs to the NCF2/NOXA1 family.</text>
</comment>
<evidence type="ECO:0000256" key="1">
    <source>
        <dbReference type="ARBA" id="ARBA00004496"/>
    </source>
</evidence>
<dbReference type="PRINTS" id="PR00499">
    <property type="entry name" value="P67PHOX"/>
</dbReference>
<comment type="subcellular location">
    <subcellularLocation>
        <location evidence="1">Cytoplasm</location>
    </subcellularLocation>
</comment>
<dbReference type="Ensembl" id="ENSCHIT00010061848.1">
    <property type="protein sequence ID" value="ENSCHIP00010044566.1"/>
    <property type="gene ID" value="ENSCHIG00010032326.1"/>
</dbReference>
<organism evidence="10">
    <name type="scientific">Capra hircus</name>
    <name type="common">Goat</name>
    <dbReference type="NCBI Taxonomy" id="9925"/>
    <lineage>
        <taxon>Eukaryota</taxon>
        <taxon>Metazoa</taxon>
        <taxon>Chordata</taxon>
        <taxon>Craniata</taxon>
        <taxon>Vertebrata</taxon>
        <taxon>Euteleostomi</taxon>
        <taxon>Mammalia</taxon>
        <taxon>Eutheria</taxon>
        <taxon>Laurasiatheria</taxon>
        <taxon>Artiodactyla</taxon>
        <taxon>Ruminantia</taxon>
        <taxon>Pecora</taxon>
        <taxon>Bovidae</taxon>
        <taxon>Caprinae</taxon>
        <taxon>Capra</taxon>
    </lineage>
</organism>
<evidence type="ECO:0000256" key="2">
    <source>
        <dbReference type="ARBA" id="ARBA00008051"/>
    </source>
</evidence>
<keyword evidence="5" id="KW-0677">Repeat</keyword>
<dbReference type="AlphaFoldDB" id="A0A8C2SIR9"/>
<proteinExistence type="inferred from homology"/>
<dbReference type="FunFam" id="2.30.30.40:FF:000212">
    <property type="entry name" value="NADPH oxidase activator 1"/>
    <property type="match status" value="1"/>
</dbReference>
<dbReference type="SMART" id="SM00666">
    <property type="entry name" value="PB1"/>
    <property type="match status" value="1"/>
</dbReference>
<feature type="region of interest" description="Disordered" evidence="8">
    <location>
        <begin position="396"/>
        <end position="492"/>
    </location>
</feature>
<dbReference type="InterPro" id="IPR019734">
    <property type="entry name" value="TPR_rpt"/>
</dbReference>
<accession>A0A8C2SIR9</accession>
<dbReference type="FunFam" id="1.25.40.10:FF:000017">
    <property type="entry name" value="NADPH oxidase regulator NoxR"/>
    <property type="match status" value="1"/>
</dbReference>